<keyword evidence="2" id="KW-0328">Glycosyltransferase</keyword>
<dbReference type="Gene3D" id="3.40.50.2000">
    <property type="entry name" value="Glycogen Phosphorylase B"/>
    <property type="match status" value="1"/>
</dbReference>
<accession>A0ABZ1BSQ9</accession>
<protein>
    <submittedName>
        <fullName evidence="2">Glycosyltransferase</fullName>
        <ecNumber evidence="2">2.4.-.-</ecNumber>
    </submittedName>
</protein>
<dbReference type="Proteomes" id="UP001333102">
    <property type="component" value="Chromosome"/>
</dbReference>
<evidence type="ECO:0000313" key="3">
    <source>
        <dbReference type="Proteomes" id="UP001333102"/>
    </source>
</evidence>
<organism evidence="2 3">
    <name type="scientific">Geochorda subterranea</name>
    <dbReference type="NCBI Taxonomy" id="3109564"/>
    <lineage>
        <taxon>Bacteria</taxon>
        <taxon>Bacillati</taxon>
        <taxon>Bacillota</taxon>
        <taxon>Limnochordia</taxon>
        <taxon>Limnochordales</taxon>
        <taxon>Geochordaceae</taxon>
        <taxon>Geochorda</taxon>
    </lineage>
</organism>
<dbReference type="SUPFAM" id="SSF53756">
    <property type="entry name" value="UDP-Glycosyltransferase/glycogen phosphorylase"/>
    <property type="match status" value="1"/>
</dbReference>
<reference evidence="3" key="1">
    <citation type="submission" date="2023-12" db="EMBL/GenBank/DDBJ databases">
        <title>Novel isolates from deep terrestrial aquifers shed light on the physiology and ecology of the class Limnochordia.</title>
        <authorList>
            <person name="Karnachuk O.V."/>
            <person name="Lukina A.P."/>
            <person name="Avakyan M.R."/>
            <person name="Kadnikov V."/>
            <person name="Begmatov S."/>
            <person name="Beletsky A.V."/>
            <person name="Mardanov A.V."/>
            <person name="Ravin N.V."/>
        </authorList>
    </citation>
    <scope>NUCLEOTIDE SEQUENCE [LARGE SCALE GENOMIC DNA]</scope>
    <source>
        <strain evidence="3">LN</strain>
    </source>
</reference>
<feature type="domain" description="Glycosyltransferase family 28 N-terminal" evidence="1">
    <location>
        <begin position="19"/>
        <end position="82"/>
    </location>
</feature>
<keyword evidence="2" id="KW-0808">Transferase</keyword>
<gene>
    <name evidence="2" type="ORF">VLY81_06700</name>
</gene>
<dbReference type="EMBL" id="CP141614">
    <property type="protein sequence ID" value="WRP15836.1"/>
    <property type="molecule type" value="Genomic_DNA"/>
</dbReference>
<dbReference type="RefSeq" id="WP_324670244.1">
    <property type="nucleotide sequence ID" value="NZ_CP141614.1"/>
</dbReference>
<evidence type="ECO:0000259" key="1">
    <source>
        <dbReference type="Pfam" id="PF03033"/>
    </source>
</evidence>
<dbReference type="Pfam" id="PF03033">
    <property type="entry name" value="Glyco_transf_28"/>
    <property type="match status" value="1"/>
</dbReference>
<evidence type="ECO:0000313" key="2">
    <source>
        <dbReference type="EMBL" id="WRP15836.1"/>
    </source>
</evidence>
<dbReference type="InterPro" id="IPR004276">
    <property type="entry name" value="GlycoTrans_28_N"/>
</dbReference>
<name>A0ABZ1BSQ9_9FIRM</name>
<proteinExistence type="predicted"/>
<dbReference type="EC" id="2.4.-.-" evidence="2"/>
<keyword evidence="3" id="KW-1185">Reference proteome</keyword>
<sequence>MGPHRASGAEAGRSAPPSVAIVAAGTGGHIYPALAVAEALRRLEPEVAVWFLTTRRGLGPEILARHGQRFTVVVGEPAPRRLAAGGAFTFAAAMARAPGRPGRRCAGTAPGRFWPRAGTGRCPPWPRPAAWGSHRLAGTERPAGRATACWPGGPGWWRWASRRRPGSCPRRCAAGCR</sequence>
<dbReference type="GO" id="GO:0016757">
    <property type="term" value="F:glycosyltransferase activity"/>
    <property type="evidence" value="ECO:0007669"/>
    <property type="project" value="UniProtKB-KW"/>
</dbReference>